<gene>
    <name evidence="14" type="ORF">HNR02_001031</name>
</gene>
<evidence type="ECO:0000313" key="14">
    <source>
        <dbReference type="EMBL" id="NYI87708.1"/>
    </source>
</evidence>
<evidence type="ECO:0000259" key="13">
    <source>
        <dbReference type="Pfam" id="PF12483"/>
    </source>
</evidence>
<evidence type="ECO:0000256" key="4">
    <source>
        <dbReference type="ARBA" id="ARBA00022679"/>
    </source>
</evidence>
<evidence type="ECO:0000313" key="15">
    <source>
        <dbReference type="Proteomes" id="UP000549616"/>
    </source>
</evidence>
<reference evidence="14 15" key="1">
    <citation type="submission" date="2020-07" db="EMBL/GenBank/DDBJ databases">
        <title>Sequencing the genomes of 1000 actinobacteria strains.</title>
        <authorList>
            <person name="Klenk H.-P."/>
        </authorList>
    </citation>
    <scope>NUCLEOTIDE SEQUENCE [LARGE SCALE GENOMIC DNA]</scope>
    <source>
        <strain evidence="14 15">DSM 104006</strain>
    </source>
</reference>
<name>A0A853AYB3_9PSEU</name>
<keyword evidence="4" id="KW-0808">Transferase</keyword>
<evidence type="ECO:0000256" key="7">
    <source>
        <dbReference type="ARBA" id="ARBA00022771"/>
    </source>
</evidence>
<sequence length="253" mass="28387">MLLWGFVLFAVAGFVYRRARVAGARVKSMAGTPTLPIGQLEEMRRQVVRPHAEGGFRRVTEVVGVAQPGPGGPLISELGKIPCVWYSYRIRRRSYYHNHHGDRHKRWETVAEGSSSEVFPLTDRWGWTIGVLPAGARVEGVDQPVDRYERDFRPEPVEVFGVRLPSRRGTLGFQYEERVIRPGTWLYVLGEARDVDGPLTIARPEDGRDFVIAAKPEGELRAKDTTRYRLLLTGAIAALVSGLACLVAGFWLF</sequence>
<comment type="caution">
    <text evidence="14">The sequence shown here is derived from an EMBL/GenBank/DDBJ whole genome shotgun (WGS) entry which is preliminary data.</text>
</comment>
<keyword evidence="11 12" id="KW-0472">Membrane</keyword>
<evidence type="ECO:0000256" key="11">
    <source>
        <dbReference type="ARBA" id="ARBA00023136"/>
    </source>
</evidence>
<dbReference type="EMBL" id="JACCFK010000001">
    <property type="protein sequence ID" value="NYI87708.1"/>
    <property type="molecule type" value="Genomic_DNA"/>
</dbReference>
<keyword evidence="10 12" id="KW-1133">Transmembrane helix</keyword>
<dbReference type="RefSeq" id="WP_179772065.1">
    <property type="nucleotide sequence ID" value="NZ_JACCFK010000001.1"/>
</dbReference>
<dbReference type="GO" id="GO:0061630">
    <property type="term" value="F:ubiquitin protein ligase activity"/>
    <property type="evidence" value="ECO:0007669"/>
    <property type="project" value="UniProtKB-EC"/>
</dbReference>
<feature type="domain" description="E3 Ubiquitin ligase MUL1-like" evidence="13">
    <location>
        <begin position="97"/>
        <end position="243"/>
    </location>
</feature>
<evidence type="ECO:0000256" key="3">
    <source>
        <dbReference type="ARBA" id="ARBA00012483"/>
    </source>
</evidence>
<feature type="transmembrane region" description="Helical" evidence="12">
    <location>
        <begin position="230"/>
        <end position="252"/>
    </location>
</feature>
<dbReference type="GO" id="GO:0016020">
    <property type="term" value="C:membrane"/>
    <property type="evidence" value="ECO:0007669"/>
    <property type="project" value="UniProtKB-SubCell"/>
</dbReference>
<keyword evidence="7" id="KW-0863">Zinc-finger</keyword>
<keyword evidence="6" id="KW-0479">Metal-binding</keyword>
<protein>
    <recommendedName>
        <fullName evidence="3">RING-type E3 ubiquitin transferase</fullName>
        <ecNumber evidence="3">2.3.2.27</ecNumber>
    </recommendedName>
</protein>
<keyword evidence="9" id="KW-0862">Zinc</keyword>
<proteinExistence type="predicted"/>
<dbReference type="InterPro" id="IPR022170">
    <property type="entry name" value="MUL1-like"/>
</dbReference>
<evidence type="ECO:0000256" key="9">
    <source>
        <dbReference type="ARBA" id="ARBA00022833"/>
    </source>
</evidence>
<keyword evidence="5 12" id="KW-0812">Transmembrane</keyword>
<dbReference type="EC" id="2.3.2.27" evidence="3"/>
<evidence type="ECO:0000256" key="6">
    <source>
        <dbReference type="ARBA" id="ARBA00022723"/>
    </source>
</evidence>
<dbReference type="GO" id="GO:0008270">
    <property type="term" value="F:zinc ion binding"/>
    <property type="evidence" value="ECO:0007669"/>
    <property type="project" value="UniProtKB-KW"/>
</dbReference>
<evidence type="ECO:0000256" key="8">
    <source>
        <dbReference type="ARBA" id="ARBA00022786"/>
    </source>
</evidence>
<comment type="subcellular location">
    <subcellularLocation>
        <location evidence="2">Membrane</location>
        <topology evidence="2">Multi-pass membrane protein</topology>
    </subcellularLocation>
</comment>
<dbReference type="Proteomes" id="UP000549616">
    <property type="component" value="Unassembled WGS sequence"/>
</dbReference>
<evidence type="ECO:0000256" key="1">
    <source>
        <dbReference type="ARBA" id="ARBA00000900"/>
    </source>
</evidence>
<evidence type="ECO:0000256" key="12">
    <source>
        <dbReference type="SAM" id="Phobius"/>
    </source>
</evidence>
<accession>A0A853AYB3</accession>
<evidence type="ECO:0000256" key="2">
    <source>
        <dbReference type="ARBA" id="ARBA00004141"/>
    </source>
</evidence>
<evidence type="ECO:0000256" key="10">
    <source>
        <dbReference type="ARBA" id="ARBA00022989"/>
    </source>
</evidence>
<dbReference type="GO" id="GO:0016567">
    <property type="term" value="P:protein ubiquitination"/>
    <property type="evidence" value="ECO:0007669"/>
    <property type="project" value="InterPro"/>
</dbReference>
<keyword evidence="8" id="KW-0833">Ubl conjugation pathway</keyword>
<dbReference type="Pfam" id="PF12483">
    <property type="entry name" value="GIDE"/>
    <property type="match status" value="1"/>
</dbReference>
<dbReference type="AlphaFoldDB" id="A0A853AYB3"/>
<evidence type="ECO:0000256" key="5">
    <source>
        <dbReference type="ARBA" id="ARBA00022692"/>
    </source>
</evidence>
<keyword evidence="15" id="KW-1185">Reference proteome</keyword>
<organism evidence="14 15">
    <name type="scientific">Amycolatopsis endophytica</name>
    <dbReference type="NCBI Taxonomy" id="860233"/>
    <lineage>
        <taxon>Bacteria</taxon>
        <taxon>Bacillati</taxon>
        <taxon>Actinomycetota</taxon>
        <taxon>Actinomycetes</taxon>
        <taxon>Pseudonocardiales</taxon>
        <taxon>Pseudonocardiaceae</taxon>
        <taxon>Amycolatopsis</taxon>
    </lineage>
</organism>
<comment type="catalytic activity">
    <reaction evidence="1">
        <text>S-ubiquitinyl-[E2 ubiquitin-conjugating enzyme]-L-cysteine + [acceptor protein]-L-lysine = [E2 ubiquitin-conjugating enzyme]-L-cysteine + N(6)-ubiquitinyl-[acceptor protein]-L-lysine.</text>
        <dbReference type="EC" id="2.3.2.27"/>
    </reaction>
</comment>